<organism evidence="1 2">
    <name type="scientific">Kouleothrix aurantiaca</name>
    <dbReference type="NCBI Taxonomy" id="186479"/>
    <lineage>
        <taxon>Bacteria</taxon>
        <taxon>Bacillati</taxon>
        <taxon>Chloroflexota</taxon>
        <taxon>Chloroflexia</taxon>
        <taxon>Chloroflexales</taxon>
        <taxon>Roseiflexineae</taxon>
        <taxon>Roseiflexaceae</taxon>
        <taxon>Kouleothrix</taxon>
    </lineage>
</organism>
<feature type="non-terminal residue" evidence="1">
    <location>
        <position position="74"/>
    </location>
</feature>
<gene>
    <name evidence="1" type="ORF">SE17_40895</name>
</gene>
<evidence type="ECO:0000313" key="1">
    <source>
        <dbReference type="EMBL" id="KPV47914.1"/>
    </source>
</evidence>
<dbReference type="EMBL" id="LJCR01003111">
    <property type="protein sequence ID" value="KPV47914.1"/>
    <property type="molecule type" value="Genomic_DNA"/>
</dbReference>
<reference evidence="1 2" key="1">
    <citation type="submission" date="2015-09" db="EMBL/GenBank/DDBJ databases">
        <title>Draft genome sequence of Kouleothrix aurantiaca JCM 19913.</title>
        <authorList>
            <person name="Hemp J."/>
        </authorList>
    </citation>
    <scope>NUCLEOTIDE SEQUENCE [LARGE SCALE GENOMIC DNA]</scope>
    <source>
        <strain evidence="1 2">COM-B</strain>
    </source>
</reference>
<name>A0A0P9D587_9CHLR</name>
<dbReference type="AlphaFoldDB" id="A0A0P9D587"/>
<dbReference type="Proteomes" id="UP000050509">
    <property type="component" value="Unassembled WGS sequence"/>
</dbReference>
<accession>A0A0P9D587</accession>
<sequence length="74" mass="8229">MDFAFRLLAFVAGVAVAAGTIISAVRTFVLPRSAPDTLTRVIFLVVRLFFEVLIKGRTSYHVRDRILALYAPFA</sequence>
<proteinExistence type="predicted"/>
<protein>
    <submittedName>
        <fullName evidence="1">Uncharacterized protein</fullName>
    </submittedName>
</protein>
<keyword evidence="2" id="KW-1185">Reference proteome</keyword>
<comment type="caution">
    <text evidence="1">The sequence shown here is derived from an EMBL/GenBank/DDBJ whole genome shotgun (WGS) entry which is preliminary data.</text>
</comment>
<evidence type="ECO:0000313" key="2">
    <source>
        <dbReference type="Proteomes" id="UP000050509"/>
    </source>
</evidence>